<feature type="domain" description="Cyclic nucleotide-binding" evidence="1">
    <location>
        <begin position="21"/>
        <end position="123"/>
    </location>
</feature>
<dbReference type="InterPro" id="IPR018488">
    <property type="entry name" value="cNMP-bd_CS"/>
</dbReference>
<evidence type="ECO:0000313" key="3">
    <source>
        <dbReference type="Proteomes" id="UP001338309"/>
    </source>
</evidence>
<dbReference type="PROSITE" id="PS00888">
    <property type="entry name" value="CNMP_BINDING_1"/>
    <property type="match status" value="1"/>
</dbReference>
<dbReference type="Proteomes" id="UP001338309">
    <property type="component" value="Unassembled WGS sequence"/>
</dbReference>
<dbReference type="InterPro" id="IPR014710">
    <property type="entry name" value="RmlC-like_jellyroll"/>
</dbReference>
<dbReference type="Gene3D" id="2.60.120.10">
    <property type="entry name" value="Jelly Rolls"/>
    <property type="match status" value="1"/>
</dbReference>
<dbReference type="PROSITE" id="PS50042">
    <property type="entry name" value="CNMP_BINDING_3"/>
    <property type="match status" value="1"/>
</dbReference>
<dbReference type="EMBL" id="BTPD01000010">
    <property type="protein sequence ID" value="GMQ30501.1"/>
    <property type="molecule type" value="Genomic_DNA"/>
</dbReference>
<proteinExistence type="predicted"/>
<name>A0ABQ6PR94_9BACT</name>
<organism evidence="2 3">
    <name type="scientific">Algoriphagus confluentis</name>
    <dbReference type="NCBI Taxonomy" id="1697556"/>
    <lineage>
        <taxon>Bacteria</taxon>
        <taxon>Pseudomonadati</taxon>
        <taxon>Bacteroidota</taxon>
        <taxon>Cytophagia</taxon>
        <taxon>Cytophagales</taxon>
        <taxon>Cyclobacteriaceae</taxon>
        <taxon>Algoriphagus</taxon>
    </lineage>
</organism>
<comment type="caution">
    <text evidence="2">The sequence shown here is derived from an EMBL/GenBank/DDBJ whole genome shotgun (WGS) entry which is preliminary data.</text>
</comment>
<dbReference type="Pfam" id="PF00027">
    <property type="entry name" value="cNMP_binding"/>
    <property type="match status" value="1"/>
</dbReference>
<protein>
    <recommendedName>
        <fullName evidence="1">Cyclic nucleotide-binding domain-containing protein</fullName>
    </recommendedName>
</protein>
<sequence>MCLKIIQRFPLRELAQYIKNHVPGVGDELLPDIEENFRIRFLGKGEHLIREGEVCKNVYFVKKGFLRNYVLKDGKDNTVWFFFPSDFLTVFDSLQLKSPGRENTEALSDSELYWISLENLEALNLKSHTWERISRLFTIQFALQQQARLFMFQTMNAEEKYEYLCENFPKIIQYIPNQYIASYLGITRETLSRIRSRRKDRR</sequence>
<accession>A0ABQ6PR94</accession>
<reference evidence="2 3" key="1">
    <citation type="submission" date="2023-08" db="EMBL/GenBank/DDBJ databases">
        <title>Draft genome sequence of Algoriphagus confluentis.</title>
        <authorList>
            <person name="Takatani N."/>
            <person name="Hosokawa M."/>
            <person name="Sawabe T."/>
        </authorList>
    </citation>
    <scope>NUCLEOTIDE SEQUENCE [LARGE SCALE GENOMIC DNA]</scope>
    <source>
        <strain evidence="2 3">NBRC 111222</strain>
    </source>
</reference>
<dbReference type="CDD" id="cd00038">
    <property type="entry name" value="CAP_ED"/>
    <property type="match status" value="1"/>
</dbReference>
<dbReference type="SUPFAM" id="SSF51206">
    <property type="entry name" value="cAMP-binding domain-like"/>
    <property type="match status" value="1"/>
</dbReference>
<dbReference type="InterPro" id="IPR018490">
    <property type="entry name" value="cNMP-bd_dom_sf"/>
</dbReference>
<keyword evidence="3" id="KW-1185">Reference proteome</keyword>
<dbReference type="InterPro" id="IPR000595">
    <property type="entry name" value="cNMP-bd_dom"/>
</dbReference>
<evidence type="ECO:0000259" key="1">
    <source>
        <dbReference type="PROSITE" id="PS50042"/>
    </source>
</evidence>
<gene>
    <name evidence="2" type="ORF">Aconfl_31440</name>
</gene>
<evidence type="ECO:0000313" key="2">
    <source>
        <dbReference type="EMBL" id="GMQ30501.1"/>
    </source>
</evidence>